<reference evidence="1 2" key="1">
    <citation type="submission" date="2015-02" db="EMBL/GenBank/DDBJ databases">
        <title>Draft Genome Sequences of Two Closely-Related Aflatoxigenic Aspergillus Species Obtained from the Cote d'Ivoire.</title>
        <authorList>
            <person name="Moore G.G."/>
            <person name="Beltz S.B."/>
            <person name="Mack B.M."/>
        </authorList>
    </citation>
    <scope>NUCLEOTIDE SEQUENCE [LARGE SCALE GENOMIC DNA]</scope>
    <source>
        <strain evidence="1 2">SRRC1468</strain>
    </source>
</reference>
<evidence type="ECO:0000313" key="1">
    <source>
        <dbReference type="EMBL" id="KKK14384.1"/>
    </source>
</evidence>
<dbReference type="AlphaFoldDB" id="A0A0F8U3R7"/>
<dbReference type="EMBL" id="JZBS01003589">
    <property type="protein sequence ID" value="KKK14384.1"/>
    <property type="molecule type" value="Genomic_DNA"/>
</dbReference>
<proteinExistence type="predicted"/>
<evidence type="ECO:0000313" key="2">
    <source>
        <dbReference type="Proteomes" id="UP000034291"/>
    </source>
</evidence>
<dbReference type="Gene3D" id="3.30.559.10">
    <property type="entry name" value="Chloramphenicol acetyltransferase-like domain"/>
    <property type="match status" value="1"/>
</dbReference>
<sequence length="285" mass="31438">MENSVVKLSVPTSEDVIKLSILDQQIMRFYAKIVNIFKLDTANNLDDVVHHLKEGLGVALSEIPDFAATLVPVPGSQRKEIELHIGPESGVQFRLEQAYPGGTSLFTTRLDFRARTKPPFPDTFVGNINKPTARVRLPLAEVCAASTPESLVTLAEAIRVATEGTGEQAMRTLIGLVNNAAAVTDVAWNYNYFPEPDLGVTDISGIEALKQNWGTPLGTPTHIKSYSRETGLLYLFPQDQDGGFEIQIQCENEAVEALKRDDRFQQYCEFRQISHHNESAGNAPP</sequence>
<dbReference type="STRING" id="308745.A0A0F8U3R7"/>
<dbReference type="OrthoDB" id="1862401at2759"/>
<name>A0A0F8U3R7_9EURO</name>
<organism evidence="1 2">
    <name type="scientific">Aspergillus rambellii</name>
    <dbReference type="NCBI Taxonomy" id="308745"/>
    <lineage>
        <taxon>Eukaryota</taxon>
        <taxon>Fungi</taxon>
        <taxon>Dikarya</taxon>
        <taxon>Ascomycota</taxon>
        <taxon>Pezizomycotina</taxon>
        <taxon>Eurotiomycetes</taxon>
        <taxon>Eurotiomycetidae</taxon>
        <taxon>Eurotiales</taxon>
        <taxon>Aspergillaceae</taxon>
        <taxon>Aspergillus</taxon>
        <taxon>Aspergillus subgen. Nidulantes</taxon>
    </lineage>
</organism>
<keyword evidence="2" id="KW-1185">Reference proteome</keyword>
<comment type="caution">
    <text evidence="1">The sequence shown here is derived from an EMBL/GenBank/DDBJ whole genome shotgun (WGS) entry which is preliminary data.</text>
</comment>
<gene>
    <name evidence="1" type="ORF">ARAM_000098</name>
</gene>
<dbReference type="Proteomes" id="UP000034291">
    <property type="component" value="Unassembled WGS sequence"/>
</dbReference>
<accession>A0A0F8U3R7</accession>
<dbReference type="InterPro" id="IPR023213">
    <property type="entry name" value="CAT-like_dom_sf"/>
</dbReference>
<protein>
    <submittedName>
        <fullName evidence="1">Uncharacterized protein</fullName>
    </submittedName>
</protein>